<dbReference type="InterPro" id="IPR040758">
    <property type="entry name" value="PrmC_N"/>
</dbReference>
<keyword evidence="2 5" id="KW-0808">Transferase</keyword>
<evidence type="ECO:0000256" key="2">
    <source>
        <dbReference type="ARBA" id="ARBA00022679"/>
    </source>
</evidence>
<feature type="binding site" evidence="5">
    <location>
        <begin position="185"/>
        <end position="188"/>
    </location>
    <ligand>
        <name>substrate</name>
    </ligand>
</feature>
<evidence type="ECO:0000256" key="1">
    <source>
        <dbReference type="ARBA" id="ARBA00022603"/>
    </source>
</evidence>
<feature type="domain" description="Release factor glutamine methyltransferase N-terminal" evidence="7">
    <location>
        <begin position="6"/>
        <end position="72"/>
    </location>
</feature>
<dbReference type="GO" id="GO:0032259">
    <property type="term" value="P:methylation"/>
    <property type="evidence" value="ECO:0007669"/>
    <property type="project" value="UniProtKB-KW"/>
</dbReference>
<evidence type="ECO:0000256" key="3">
    <source>
        <dbReference type="ARBA" id="ARBA00022691"/>
    </source>
</evidence>
<dbReference type="InterPro" id="IPR029063">
    <property type="entry name" value="SAM-dependent_MTases_sf"/>
</dbReference>
<dbReference type="InterPro" id="IPR019874">
    <property type="entry name" value="RF_methyltr_PrmC"/>
</dbReference>
<feature type="domain" description="Methyltransferase small" evidence="6">
    <location>
        <begin position="107"/>
        <end position="192"/>
    </location>
</feature>
<dbReference type="EC" id="2.1.1.297" evidence="5"/>
<feature type="binding site" evidence="5">
    <location>
        <position position="185"/>
    </location>
    <ligand>
        <name>S-adenosyl-L-methionine</name>
        <dbReference type="ChEBI" id="CHEBI:59789"/>
    </ligand>
</feature>
<organism evidence="8 9">
    <name type="scientific">Alteraurantiacibacter palmitatis</name>
    <dbReference type="NCBI Taxonomy" id="2054628"/>
    <lineage>
        <taxon>Bacteria</taxon>
        <taxon>Pseudomonadati</taxon>
        <taxon>Pseudomonadota</taxon>
        <taxon>Alphaproteobacteria</taxon>
        <taxon>Sphingomonadales</taxon>
        <taxon>Erythrobacteraceae</taxon>
        <taxon>Alteraurantiacibacter</taxon>
    </lineage>
</organism>
<dbReference type="InterPro" id="IPR050320">
    <property type="entry name" value="N5-glutamine_MTase"/>
</dbReference>
<dbReference type="SUPFAM" id="SSF53335">
    <property type="entry name" value="S-adenosyl-L-methionine-dependent methyltransferases"/>
    <property type="match status" value="1"/>
</dbReference>
<evidence type="ECO:0000256" key="4">
    <source>
        <dbReference type="ARBA" id="ARBA00048391"/>
    </source>
</evidence>
<dbReference type="InterPro" id="IPR002052">
    <property type="entry name" value="DNA_methylase_N6_adenine_CS"/>
</dbReference>
<dbReference type="HAMAP" id="MF_02126">
    <property type="entry name" value="RF_methyltr_PrmC"/>
    <property type="match status" value="1"/>
</dbReference>
<dbReference type="Pfam" id="PF05175">
    <property type="entry name" value="MTS"/>
    <property type="match status" value="1"/>
</dbReference>
<dbReference type="EMBL" id="JBHRST010000016">
    <property type="protein sequence ID" value="MFC3098201.1"/>
    <property type="molecule type" value="Genomic_DNA"/>
</dbReference>
<feature type="binding site" evidence="5">
    <location>
        <position position="167"/>
    </location>
    <ligand>
        <name>S-adenosyl-L-methionine</name>
        <dbReference type="ChEBI" id="CHEBI:59789"/>
    </ligand>
</feature>
<evidence type="ECO:0000259" key="6">
    <source>
        <dbReference type="Pfam" id="PF05175"/>
    </source>
</evidence>
<accession>A0ABV7E8R5</accession>
<comment type="similarity">
    <text evidence="5">Belongs to the protein N5-glutamine methyltransferase family. PrmC subfamily.</text>
</comment>
<comment type="caution">
    <text evidence="8">The sequence shown here is derived from an EMBL/GenBank/DDBJ whole genome shotgun (WGS) entry which is preliminary data.</text>
</comment>
<dbReference type="PROSITE" id="PS00092">
    <property type="entry name" value="N6_MTASE"/>
    <property type="match status" value="1"/>
</dbReference>
<keyword evidence="9" id="KW-1185">Reference proteome</keyword>
<proteinExistence type="inferred from homology"/>
<dbReference type="PANTHER" id="PTHR18895:SF74">
    <property type="entry name" value="MTRF1L RELEASE FACTOR GLUTAMINE METHYLTRANSFERASE"/>
    <property type="match status" value="1"/>
</dbReference>
<dbReference type="Gene3D" id="3.40.50.150">
    <property type="entry name" value="Vaccinia Virus protein VP39"/>
    <property type="match status" value="1"/>
</dbReference>
<dbReference type="CDD" id="cd02440">
    <property type="entry name" value="AdoMet_MTases"/>
    <property type="match status" value="1"/>
</dbReference>
<dbReference type="Gene3D" id="1.10.8.10">
    <property type="entry name" value="DNA helicase RuvA subunit, C-terminal domain"/>
    <property type="match status" value="1"/>
</dbReference>
<dbReference type="Proteomes" id="UP001595456">
    <property type="component" value="Unassembled WGS sequence"/>
</dbReference>
<name>A0ABV7E8R5_9SPHN</name>
<protein>
    <recommendedName>
        <fullName evidence="5">Release factor glutamine methyltransferase</fullName>
        <shortName evidence="5">RF MTase</shortName>
        <ecNumber evidence="5">2.1.1.297</ecNumber>
    </recommendedName>
    <alternativeName>
        <fullName evidence="5">N5-glutamine methyltransferase PrmC</fullName>
    </alternativeName>
    <alternativeName>
        <fullName evidence="5">Protein-(glutamine-N5) MTase PrmC</fullName>
    </alternativeName>
    <alternativeName>
        <fullName evidence="5">Protein-glutamine N-methyltransferase PrmC</fullName>
    </alternativeName>
</protein>
<evidence type="ECO:0000259" key="7">
    <source>
        <dbReference type="Pfam" id="PF17827"/>
    </source>
</evidence>
<reference evidence="9" key="1">
    <citation type="journal article" date="2019" name="Int. J. Syst. Evol. Microbiol.">
        <title>The Global Catalogue of Microorganisms (GCM) 10K type strain sequencing project: providing services to taxonomists for standard genome sequencing and annotation.</title>
        <authorList>
            <consortium name="The Broad Institute Genomics Platform"/>
            <consortium name="The Broad Institute Genome Sequencing Center for Infectious Disease"/>
            <person name="Wu L."/>
            <person name="Ma J."/>
        </authorList>
    </citation>
    <scope>NUCLEOTIDE SEQUENCE [LARGE SCALE GENOMIC DNA]</scope>
    <source>
        <strain evidence="9">KCTC 52607</strain>
    </source>
</reference>
<feature type="binding site" evidence="5">
    <location>
        <position position="138"/>
    </location>
    <ligand>
        <name>S-adenosyl-L-methionine</name>
        <dbReference type="ChEBI" id="CHEBI:59789"/>
    </ligand>
</feature>
<keyword evidence="1 5" id="KW-0489">Methyltransferase</keyword>
<evidence type="ECO:0000313" key="8">
    <source>
        <dbReference type="EMBL" id="MFC3098201.1"/>
    </source>
</evidence>
<dbReference type="InterPro" id="IPR007848">
    <property type="entry name" value="Small_mtfrase_dom"/>
</dbReference>
<dbReference type="InterPro" id="IPR004556">
    <property type="entry name" value="HemK-like"/>
</dbReference>
<comment type="function">
    <text evidence="5">Methylates the class 1 translation termination release factors RF1/PrfA and RF2/PrfB on the glutamine residue of the universally conserved GGQ motif.</text>
</comment>
<dbReference type="PANTHER" id="PTHR18895">
    <property type="entry name" value="HEMK METHYLTRANSFERASE"/>
    <property type="match status" value="1"/>
</dbReference>
<keyword evidence="3 5" id="KW-0949">S-adenosyl-L-methionine</keyword>
<gene>
    <name evidence="5 8" type="primary">prmC</name>
    <name evidence="8" type="ORF">ACFODU_10405</name>
</gene>
<feature type="binding site" evidence="5">
    <location>
        <begin position="115"/>
        <end position="119"/>
    </location>
    <ligand>
        <name>S-adenosyl-L-methionine</name>
        <dbReference type="ChEBI" id="CHEBI:59789"/>
    </ligand>
</feature>
<dbReference type="Pfam" id="PF17827">
    <property type="entry name" value="PrmC_N"/>
    <property type="match status" value="1"/>
</dbReference>
<dbReference type="GO" id="GO:0102559">
    <property type="term" value="F:peptide chain release factor N(5)-glutamine methyltransferase activity"/>
    <property type="evidence" value="ECO:0007669"/>
    <property type="project" value="UniProtKB-EC"/>
</dbReference>
<sequence length="276" mass="28276">MTTIAEALRAAATRLAATSDTARLDAEVLMAHALGVSRSDLLLRHTGDAAPAAFAALVDRRAGHEPVAYITGTQDFFGLTLAVDARVLIPRGDSECVVEAALAAAPAAASLLDCGTGSGALLLALLAHLPDARGVGVDASADALHVAQANADALGMADRVRLLRRDWTQGSWAADLGRFDLIIANPPYVEEAAPLDPSVRHHEPAAALFAGPEGLDDYRVLIPQLPALLNSGGVAVLEIGATQADAVTAIAAAAGFAVQCRPDLAGRPRALVLAQS</sequence>
<evidence type="ECO:0000256" key="5">
    <source>
        <dbReference type="HAMAP-Rule" id="MF_02126"/>
    </source>
</evidence>
<dbReference type="NCBIfam" id="TIGR00536">
    <property type="entry name" value="hemK_fam"/>
    <property type="match status" value="1"/>
</dbReference>
<dbReference type="NCBIfam" id="TIGR03534">
    <property type="entry name" value="RF_mod_PrmC"/>
    <property type="match status" value="1"/>
</dbReference>
<evidence type="ECO:0000313" key="9">
    <source>
        <dbReference type="Proteomes" id="UP001595456"/>
    </source>
</evidence>
<dbReference type="RefSeq" id="WP_336926632.1">
    <property type="nucleotide sequence ID" value="NZ_JBANRO010000008.1"/>
</dbReference>
<comment type="catalytic activity">
    <reaction evidence="4 5">
        <text>L-glutaminyl-[peptide chain release factor] + S-adenosyl-L-methionine = N(5)-methyl-L-glutaminyl-[peptide chain release factor] + S-adenosyl-L-homocysteine + H(+)</text>
        <dbReference type="Rhea" id="RHEA:42896"/>
        <dbReference type="Rhea" id="RHEA-COMP:10271"/>
        <dbReference type="Rhea" id="RHEA-COMP:10272"/>
        <dbReference type="ChEBI" id="CHEBI:15378"/>
        <dbReference type="ChEBI" id="CHEBI:30011"/>
        <dbReference type="ChEBI" id="CHEBI:57856"/>
        <dbReference type="ChEBI" id="CHEBI:59789"/>
        <dbReference type="ChEBI" id="CHEBI:61891"/>
        <dbReference type="EC" id="2.1.1.297"/>
    </reaction>
</comment>